<organism evidence="1 2">
    <name type="scientific">Algoriphagus alkaliphilus</name>
    <dbReference type="NCBI Taxonomy" id="279824"/>
    <lineage>
        <taxon>Bacteria</taxon>
        <taxon>Pseudomonadati</taxon>
        <taxon>Bacteroidota</taxon>
        <taxon>Cytophagia</taxon>
        <taxon>Cytophagales</taxon>
        <taxon>Cyclobacteriaceae</taxon>
        <taxon>Algoriphagus</taxon>
    </lineage>
</organism>
<keyword evidence="2" id="KW-1185">Reference proteome</keyword>
<dbReference type="Gene3D" id="1.10.10.410">
    <property type="match status" value="1"/>
</dbReference>
<dbReference type="InterPro" id="IPR019004">
    <property type="entry name" value="YqeY/Aim41"/>
</dbReference>
<evidence type="ECO:0000313" key="1">
    <source>
        <dbReference type="EMBL" id="SDA96559.1"/>
    </source>
</evidence>
<dbReference type="GO" id="GO:0016884">
    <property type="term" value="F:carbon-nitrogen ligase activity, with glutamine as amido-N-donor"/>
    <property type="evidence" value="ECO:0007669"/>
    <property type="project" value="InterPro"/>
</dbReference>
<dbReference type="InterPro" id="IPR042184">
    <property type="entry name" value="YqeY/Aim41_N"/>
</dbReference>
<dbReference type="STRING" id="279824.SAMN03080617_04248"/>
<dbReference type="PANTHER" id="PTHR28055">
    <property type="entry name" value="ALTERED INHERITANCE OF MITOCHONDRIA PROTEIN 41, MITOCHONDRIAL"/>
    <property type="match status" value="1"/>
</dbReference>
<dbReference type="OrthoDB" id="9788127at2"/>
<dbReference type="Pfam" id="PF09424">
    <property type="entry name" value="YqeY"/>
    <property type="match status" value="1"/>
</dbReference>
<reference evidence="2" key="1">
    <citation type="submission" date="2016-10" db="EMBL/GenBank/DDBJ databases">
        <authorList>
            <person name="Varghese N."/>
            <person name="Submissions S."/>
        </authorList>
    </citation>
    <scope>NUCLEOTIDE SEQUENCE [LARGE SCALE GENOMIC DNA]</scope>
    <source>
        <strain evidence="2">DSM 22703</strain>
    </source>
</reference>
<dbReference type="InterPro" id="IPR023168">
    <property type="entry name" value="GatB_Yqey_C_2"/>
</dbReference>
<gene>
    <name evidence="1" type="ORF">SAMN03080617_04248</name>
</gene>
<proteinExistence type="predicted"/>
<dbReference type="AlphaFoldDB" id="A0A1G5ZP26"/>
<dbReference type="EMBL" id="FMXE01000052">
    <property type="protein sequence ID" value="SDA96559.1"/>
    <property type="molecule type" value="Genomic_DNA"/>
</dbReference>
<dbReference type="PANTHER" id="PTHR28055:SF1">
    <property type="entry name" value="ALTERED INHERITANCE OF MITOCHONDRIA PROTEIN 41, MITOCHONDRIAL"/>
    <property type="match status" value="1"/>
</dbReference>
<dbReference type="Proteomes" id="UP000198756">
    <property type="component" value="Unassembled WGS sequence"/>
</dbReference>
<dbReference type="InterPro" id="IPR003789">
    <property type="entry name" value="Asn/Gln_tRNA_amidoTrase-B-like"/>
</dbReference>
<name>A0A1G5ZP26_9BACT</name>
<protein>
    <recommendedName>
        <fullName evidence="3">Glutamyl-tRNA amidotransferase</fullName>
    </recommendedName>
</protein>
<dbReference type="RefSeq" id="WP_092734892.1">
    <property type="nucleotide sequence ID" value="NZ_FMXE01000052.1"/>
</dbReference>
<evidence type="ECO:0000313" key="2">
    <source>
        <dbReference type="Proteomes" id="UP000198756"/>
    </source>
</evidence>
<sequence>MALKQKVEGEIKSAMIAKDKVRLTALRAIKSMILLEETKGGFSGELSEDEEMKLLTKAAKQRKDSADIYQQQNRPDLLEVELAELAVIQEFLPKALTDEELTMAIQEIINITGAVSAKEMGKVIGAANKQLAGKADGKAIADKVKSLLNG</sequence>
<dbReference type="Gene3D" id="1.10.1510.10">
    <property type="entry name" value="Uncharacterised protein YqeY/AIM41 PF09424, N-terminal domain"/>
    <property type="match status" value="1"/>
</dbReference>
<accession>A0A1G5ZP26</accession>
<dbReference type="SUPFAM" id="SSF89095">
    <property type="entry name" value="GatB/YqeY motif"/>
    <property type="match status" value="1"/>
</dbReference>
<evidence type="ECO:0008006" key="3">
    <source>
        <dbReference type="Google" id="ProtNLM"/>
    </source>
</evidence>